<gene>
    <name evidence="2" type="ORF">LARSCL_LOCUS13988</name>
</gene>
<sequence>IPRGSSFGLVPIFLAAHKIPRLLIQVFIGISVCFVLSFCYFWVYLRPRKLAKQSCYRATVPKLQMPLRNTRHHVFDSISAITLPFAT</sequence>
<protein>
    <submittedName>
        <fullName evidence="2">Uncharacterized protein</fullName>
    </submittedName>
</protein>
<keyword evidence="1" id="KW-0812">Transmembrane</keyword>
<proteinExistence type="predicted"/>
<keyword evidence="1" id="KW-1133">Transmembrane helix</keyword>
<accession>A0AAV2APK1</accession>
<feature type="non-terminal residue" evidence="2">
    <location>
        <position position="87"/>
    </location>
</feature>
<comment type="caution">
    <text evidence="2">The sequence shown here is derived from an EMBL/GenBank/DDBJ whole genome shotgun (WGS) entry which is preliminary data.</text>
</comment>
<keyword evidence="3" id="KW-1185">Reference proteome</keyword>
<dbReference type="Proteomes" id="UP001497382">
    <property type="component" value="Unassembled WGS sequence"/>
</dbReference>
<organism evidence="2 3">
    <name type="scientific">Larinioides sclopetarius</name>
    <dbReference type="NCBI Taxonomy" id="280406"/>
    <lineage>
        <taxon>Eukaryota</taxon>
        <taxon>Metazoa</taxon>
        <taxon>Ecdysozoa</taxon>
        <taxon>Arthropoda</taxon>
        <taxon>Chelicerata</taxon>
        <taxon>Arachnida</taxon>
        <taxon>Araneae</taxon>
        <taxon>Araneomorphae</taxon>
        <taxon>Entelegynae</taxon>
        <taxon>Araneoidea</taxon>
        <taxon>Araneidae</taxon>
        <taxon>Larinioides</taxon>
    </lineage>
</organism>
<evidence type="ECO:0000313" key="3">
    <source>
        <dbReference type="Proteomes" id="UP001497382"/>
    </source>
</evidence>
<dbReference type="EMBL" id="CAXIEN010000197">
    <property type="protein sequence ID" value="CAL1285929.1"/>
    <property type="molecule type" value="Genomic_DNA"/>
</dbReference>
<evidence type="ECO:0000256" key="1">
    <source>
        <dbReference type="SAM" id="Phobius"/>
    </source>
</evidence>
<dbReference type="EMBL" id="CAXIEN010000197">
    <property type="protein sequence ID" value="CAL1285931.1"/>
    <property type="molecule type" value="Genomic_DNA"/>
</dbReference>
<feature type="non-terminal residue" evidence="2">
    <location>
        <position position="1"/>
    </location>
</feature>
<evidence type="ECO:0000313" key="2">
    <source>
        <dbReference type="EMBL" id="CAL1285931.1"/>
    </source>
</evidence>
<keyword evidence="1" id="KW-0472">Membrane</keyword>
<reference evidence="2 3" key="1">
    <citation type="submission" date="2024-04" db="EMBL/GenBank/DDBJ databases">
        <authorList>
            <person name="Rising A."/>
            <person name="Reimegard J."/>
            <person name="Sonavane S."/>
            <person name="Akerstrom W."/>
            <person name="Nylinder S."/>
            <person name="Hedman E."/>
            <person name="Kallberg Y."/>
        </authorList>
    </citation>
    <scope>NUCLEOTIDE SEQUENCE [LARGE SCALE GENOMIC DNA]</scope>
</reference>
<dbReference type="AlphaFoldDB" id="A0AAV2APK1"/>
<name>A0AAV2APK1_9ARAC</name>
<feature type="transmembrane region" description="Helical" evidence="1">
    <location>
        <begin position="22"/>
        <end position="43"/>
    </location>
</feature>